<reference evidence="2 3" key="1">
    <citation type="journal article" date="2018" name="Sci. Data">
        <title>The draft genome sequence of cork oak.</title>
        <authorList>
            <person name="Ramos A.M."/>
            <person name="Usie A."/>
            <person name="Barbosa P."/>
            <person name="Barros P.M."/>
            <person name="Capote T."/>
            <person name="Chaves I."/>
            <person name="Simoes F."/>
            <person name="Abreu I."/>
            <person name="Carrasquinho I."/>
            <person name="Faro C."/>
            <person name="Guimaraes J.B."/>
            <person name="Mendonca D."/>
            <person name="Nobrega F."/>
            <person name="Rodrigues L."/>
            <person name="Saibo N.J.M."/>
            <person name="Varela M.C."/>
            <person name="Egas C."/>
            <person name="Matos J."/>
            <person name="Miguel C.M."/>
            <person name="Oliveira M.M."/>
            <person name="Ricardo C.P."/>
            <person name="Goncalves S."/>
        </authorList>
    </citation>
    <scope>NUCLEOTIDE SEQUENCE [LARGE SCALE GENOMIC DNA]</scope>
    <source>
        <strain evidence="3">cv. HL8</strain>
    </source>
</reference>
<dbReference type="EMBL" id="PKMF04000279">
    <property type="protein sequence ID" value="KAK7839651.1"/>
    <property type="molecule type" value="Genomic_DNA"/>
</dbReference>
<keyword evidence="3" id="KW-1185">Reference proteome</keyword>
<feature type="region of interest" description="Disordered" evidence="1">
    <location>
        <begin position="182"/>
        <end position="234"/>
    </location>
</feature>
<comment type="caution">
    <text evidence="2">The sequence shown here is derived from an EMBL/GenBank/DDBJ whole genome shotgun (WGS) entry which is preliminary data.</text>
</comment>
<name>A0AAW0KMQ9_QUESU</name>
<evidence type="ECO:0000313" key="2">
    <source>
        <dbReference type="EMBL" id="KAK7839651.1"/>
    </source>
</evidence>
<feature type="region of interest" description="Disordered" evidence="1">
    <location>
        <begin position="1"/>
        <end position="154"/>
    </location>
</feature>
<feature type="compositionally biased region" description="Polar residues" evidence="1">
    <location>
        <begin position="1"/>
        <end position="19"/>
    </location>
</feature>
<feature type="compositionally biased region" description="Pro residues" evidence="1">
    <location>
        <begin position="25"/>
        <end position="39"/>
    </location>
</feature>
<evidence type="ECO:0000313" key="3">
    <source>
        <dbReference type="Proteomes" id="UP000237347"/>
    </source>
</evidence>
<gene>
    <name evidence="2" type="primary">MRS2-2_0</name>
    <name evidence="2" type="ORF">CFP56_017775</name>
</gene>
<accession>A0AAW0KMQ9</accession>
<feature type="compositionally biased region" description="Pro residues" evidence="1">
    <location>
        <begin position="73"/>
        <end position="82"/>
    </location>
</feature>
<organism evidence="2 3">
    <name type="scientific">Quercus suber</name>
    <name type="common">Cork oak</name>
    <dbReference type="NCBI Taxonomy" id="58331"/>
    <lineage>
        <taxon>Eukaryota</taxon>
        <taxon>Viridiplantae</taxon>
        <taxon>Streptophyta</taxon>
        <taxon>Embryophyta</taxon>
        <taxon>Tracheophyta</taxon>
        <taxon>Spermatophyta</taxon>
        <taxon>Magnoliopsida</taxon>
        <taxon>eudicotyledons</taxon>
        <taxon>Gunneridae</taxon>
        <taxon>Pentapetalae</taxon>
        <taxon>rosids</taxon>
        <taxon>fabids</taxon>
        <taxon>Fagales</taxon>
        <taxon>Fagaceae</taxon>
        <taxon>Quercus</taxon>
    </lineage>
</organism>
<evidence type="ECO:0000256" key="1">
    <source>
        <dbReference type="SAM" id="MobiDB-lite"/>
    </source>
</evidence>
<sequence length="234" mass="25175">SPSTSTTRGRGQRATTPRVVTSPEIPAPIPHASPHPETLPPMVDASLQPKVPSPTPLSQPNFDLGIDQNLTPPILPKTPLYPPTSSSAPIPSLYTEHHYPPTSSSSDPLGPLVGIDTLQPHTDVLDKHLPHQPSSPQGRPQRIRRAPTCGIGGHKIGHQGKFMVLLRDPSDENVIPVVEELQRRLPPANAIPQGLGDGKEYPGGQNDVDAGEEDGLKMSSSSEEDISEKNWKDY</sequence>
<proteinExistence type="predicted"/>
<dbReference type="AlphaFoldDB" id="A0AAW0KMQ9"/>
<feature type="non-terminal residue" evidence="2">
    <location>
        <position position="1"/>
    </location>
</feature>
<protein>
    <submittedName>
        <fullName evidence="2">Magnesium transporter mrs2-2</fullName>
    </submittedName>
</protein>
<dbReference type="Proteomes" id="UP000237347">
    <property type="component" value="Unassembled WGS sequence"/>
</dbReference>